<keyword evidence="2" id="KW-1185">Reference proteome</keyword>
<dbReference type="OrthoDB" id="9204516at2"/>
<dbReference type="InterPro" id="IPR007338">
    <property type="entry name" value="DUF416"/>
</dbReference>
<protein>
    <submittedName>
        <fullName evidence="1">DUF416 family protein</fullName>
    </submittedName>
</protein>
<sequence length="195" mass="21830">MSKKDTFQRIRALELPQQGVLAAYLCERMLPNYQHFHELTEFGEPSVLRGALDAVWDKLAVNKRTDWQRWQEKLEEVTPTEQAYDVLGVFPAIAACTGLSSLLQGIEEKDGASLLDVSKISQGAVSHYLELGEFSHIDDAGLREQAIAEHPLSLYEIEIQQSMLAYLEDSAVIDKALIREVRGIARDEGMSNLGI</sequence>
<name>A0A552X1Z1_9GAMM</name>
<proteinExistence type="predicted"/>
<evidence type="ECO:0000313" key="2">
    <source>
        <dbReference type="Proteomes" id="UP000320359"/>
    </source>
</evidence>
<comment type="caution">
    <text evidence="1">The sequence shown here is derived from an EMBL/GenBank/DDBJ whole genome shotgun (WGS) entry which is preliminary data.</text>
</comment>
<dbReference type="Proteomes" id="UP000320359">
    <property type="component" value="Unassembled WGS sequence"/>
</dbReference>
<gene>
    <name evidence="1" type="ORF">FM042_08270</name>
</gene>
<dbReference type="Pfam" id="PF04222">
    <property type="entry name" value="DUF416"/>
    <property type="match status" value="1"/>
</dbReference>
<reference evidence="1 2" key="1">
    <citation type="submission" date="2019-07" db="EMBL/GenBank/DDBJ databases">
        <authorList>
            <person name="Yang M."/>
            <person name="Zhao D."/>
            <person name="Xiang H."/>
        </authorList>
    </citation>
    <scope>NUCLEOTIDE SEQUENCE [LARGE SCALE GENOMIC DNA]</scope>
    <source>
        <strain evidence="1 2">IM1326</strain>
    </source>
</reference>
<dbReference type="RefSeq" id="WP_143235951.1">
    <property type="nucleotide sequence ID" value="NZ_VJWL01000002.1"/>
</dbReference>
<accession>A0A552X1Z1</accession>
<dbReference type="InterPro" id="IPR023381">
    <property type="entry name" value="YP001051499.1-like_dom_sf"/>
</dbReference>
<dbReference type="AlphaFoldDB" id="A0A552X1Z1"/>
<dbReference type="EMBL" id="VJWL01000002">
    <property type="protein sequence ID" value="TRW48966.1"/>
    <property type="molecule type" value="Genomic_DNA"/>
</dbReference>
<organism evidence="1 2">
    <name type="scientific">Aliidiomarina halalkaliphila</name>
    <dbReference type="NCBI Taxonomy" id="2593535"/>
    <lineage>
        <taxon>Bacteria</taxon>
        <taxon>Pseudomonadati</taxon>
        <taxon>Pseudomonadota</taxon>
        <taxon>Gammaproteobacteria</taxon>
        <taxon>Alteromonadales</taxon>
        <taxon>Idiomarinaceae</taxon>
        <taxon>Aliidiomarina</taxon>
    </lineage>
</organism>
<evidence type="ECO:0000313" key="1">
    <source>
        <dbReference type="EMBL" id="TRW48966.1"/>
    </source>
</evidence>
<dbReference type="Gene3D" id="1.20.1590.10">
    <property type="entry name" value="YP_001051499.1 domain like"/>
    <property type="match status" value="1"/>
</dbReference>